<evidence type="ECO:0000256" key="2">
    <source>
        <dbReference type="PROSITE-ProRule" id="PRU00504"/>
    </source>
</evidence>
<proteinExistence type="predicted"/>
<dbReference type="PANTHER" id="PTHR24104:SF25">
    <property type="entry name" value="PROTEIN LIN-41"/>
    <property type="match status" value="1"/>
</dbReference>
<dbReference type="CDD" id="cd05819">
    <property type="entry name" value="NHL"/>
    <property type="match status" value="1"/>
</dbReference>
<dbReference type="Proteomes" id="UP000681722">
    <property type="component" value="Unassembled WGS sequence"/>
</dbReference>
<evidence type="ECO:0000256" key="1">
    <source>
        <dbReference type="ARBA" id="ARBA00022737"/>
    </source>
</evidence>
<dbReference type="Gene3D" id="2.40.10.500">
    <property type="match status" value="2"/>
</dbReference>
<evidence type="ECO:0000256" key="3">
    <source>
        <dbReference type="SAM" id="SignalP"/>
    </source>
</evidence>
<dbReference type="PANTHER" id="PTHR24104">
    <property type="entry name" value="E3 UBIQUITIN-PROTEIN LIGASE NHLRC1-RELATED"/>
    <property type="match status" value="1"/>
</dbReference>
<reference evidence="5" key="1">
    <citation type="submission" date="2021-02" db="EMBL/GenBank/DDBJ databases">
        <authorList>
            <person name="Nowell W R."/>
        </authorList>
    </citation>
    <scope>NUCLEOTIDE SEQUENCE</scope>
</reference>
<dbReference type="Proteomes" id="UP000663829">
    <property type="component" value="Unassembled WGS sequence"/>
</dbReference>
<dbReference type="GO" id="GO:0004623">
    <property type="term" value="F:phospholipase A2 activity"/>
    <property type="evidence" value="ECO:0007669"/>
    <property type="project" value="InterPro"/>
</dbReference>
<keyword evidence="1" id="KW-0677">Repeat</keyword>
<name>A0A814X3J6_9BILA</name>
<dbReference type="Gene3D" id="2.120.10.30">
    <property type="entry name" value="TolB, C-terminal domain"/>
    <property type="match status" value="1"/>
</dbReference>
<keyword evidence="3" id="KW-0732">Signal</keyword>
<evidence type="ECO:0000259" key="4">
    <source>
        <dbReference type="Pfam" id="PF00068"/>
    </source>
</evidence>
<dbReference type="SUPFAM" id="SSF48619">
    <property type="entry name" value="Phospholipase A2, PLA2"/>
    <property type="match status" value="1"/>
</dbReference>
<dbReference type="InterPro" id="IPR000033">
    <property type="entry name" value="LDLR_classB_rpt"/>
</dbReference>
<dbReference type="PROSITE" id="PS51125">
    <property type="entry name" value="NHL"/>
    <property type="match status" value="2"/>
</dbReference>
<dbReference type="AlphaFoldDB" id="A0A814X3J6"/>
<dbReference type="InterPro" id="IPR011042">
    <property type="entry name" value="6-blade_b-propeller_TolB-like"/>
</dbReference>
<feature type="signal peptide" evidence="3">
    <location>
        <begin position="1"/>
        <end position="19"/>
    </location>
</feature>
<dbReference type="EMBL" id="CAJOBC010008922">
    <property type="protein sequence ID" value="CAF3974514.1"/>
    <property type="molecule type" value="Genomic_DNA"/>
</dbReference>
<dbReference type="GO" id="GO:0050482">
    <property type="term" value="P:arachidonate secretion"/>
    <property type="evidence" value="ECO:0007669"/>
    <property type="project" value="InterPro"/>
</dbReference>
<dbReference type="Pfam" id="PF01436">
    <property type="entry name" value="NHL"/>
    <property type="match status" value="2"/>
</dbReference>
<dbReference type="SUPFAM" id="SSF63829">
    <property type="entry name" value="Calcium-dependent phosphotriesterase"/>
    <property type="match status" value="1"/>
</dbReference>
<dbReference type="Pfam" id="PF00068">
    <property type="entry name" value="Phospholip_A2_1"/>
    <property type="match status" value="1"/>
</dbReference>
<dbReference type="InterPro" id="IPR050952">
    <property type="entry name" value="TRIM-NHL_E3_ligases"/>
</dbReference>
<gene>
    <name evidence="5" type="ORF">GPM918_LOCUS24184</name>
    <name evidence="6" type="ORF">SRO942_LOCUS24184</name>
</gene>
<feature type="repeat" description="NHL" evidence="2">
    <location>
        <begin position="149"/>
        <end position="188"/>
    </location>
</feature>
<comment type="caution">
    <text evidence="5">The sequence shown here is derived from an EMBL/GenBank/DDBJ whole genome shotgun (WGS) entry which is preliminary data.</text>
</comment>
<evidence type="ECO:0000313" key="7">
    <source>
        <dbReference type="Proteomes" id="UP000663829"/>
    </source>
</evidence>
<dbReference type="GO" id="GO:0006644">
    <property type="term" value="P:phospholipid metabolic process"/>
    <property type="evidence" value="ECO:0007669"/>
    <property type="project" value="InterPro"/>
</dbReference>
<dbReference type="Gene3D" id="1.20.90.10">
    <property type="entry name" value="Phospholipase A2 domain"/>
    <property type="match status" value="1"/>
</dbReference>
<dbReference type="SMART" id="SM00135">
    <property type="entry name" value="LY"/>
    <property type="match status" value="2"/>
</dbReference>
<keyword evidence="7" id="KW-1185">Reference proteome</keyword>
<dbReference type="InterPro" id="IPR001258">
    <property type="entry name" value="NHL_repeat"/>
</dbReference>
<feature type="domain" description="Phospholipase A2-like central" evidence="4">
    <location>
        <begin position="32"/>
        <end position="119"/>
    </location>
</feature>
<accession>A0A814X3J6</accession>
<feature type="chain" id="PRO_5035603218" description="Phospholipase A2-like central domain-containing protein" evidence="3">
    <location>
        <begin position="20"/>
        <end position="435"/>
    </location>
</feature>
<evidence type="ECO:0000313" key="5">
    <source>
        <dbReference type="EMBL" id="CAF1210462.1"/>
    </source>
</evidence>
<organism evidence="5 7">
    <name type="scientific">Didymodactylos carnosus</name>
    <dbReference type="NCBI Taxonomy" id="1234261"/>
    <lineage>
        <taxon>Eukaryota</taxon>
        <taxon>Metazoa</taxon>
        <taxon>Spiralia</taxon>
        <taxon>Gnathifera</taxon>
        <taxon>Rotifera</taxon>
        <taxon>Eurotatoria</taxon>
        <taxon>Bdelloidea</taxon>
        <taxon>Philodinida</taxon>
        <taxon>Philodinidae</taxon>
        <taxon>Didymodactylos</taxon>
    </lineage>
</organism>
<dbReference type="InterPro" id="IPR036444">
    <property type="entry name" value="PLipase_A2_dom_sf"/>
</dbReference>
<sequence>MSVALYFFVQIIGVVVVVAVGSIASPTQTFSTQLSEMIFYLTKQSATDYESYGCWCNSLNKVGDNNEIMDDSDRCCRLRYDCYRASFSICESVSGTEYNSNAREAHKCSQVTTATTPTCDTFTRPIAPRPFTCTKPRWSEKGITVAGNGTSGSSAIQLSNPQGIFIDQHDSLYVADSNNHRIQKFVQGSSISTVTHGYGGYGSGFNKLRNPNDVFVDSIGNIFISDYGNRRIQKWNVNSTGQGITTVGGDSNFDPQGIFVTQQGDIYVSESHIIDSSSRIVKYSSSLNSLTKFAAFSTTDLGMVTGIVLDQCDNVYVADYNKHQILKFNNNSYVGLTVAGITGKMGTNSSYHLNRPQDVTLDQYGNLYIADTSNRRIQRVIVQDGSGTTMMETIVETTQYVPKSIAFDSKWNLYISDSNNHRIQRYDFKGGDLYC</sequence>
<evidence type="ECO:0000313" key="6">
    <source>
        <dbReference type="EMBL" id="CAF3974514.1"/>
    </source>
</evidence>
<feature type="repeat" description="NHL" evidence="2">
    <location>
        <begin position="199"/>
        <end position="238"/>
    </location>
</feature>
<dbReference type="InterPro" id="IPR016090">
    <property type="entry name" value="PLA2-like_dom"/>
</dbReference>
<dbReference type="OrthoDB" id="342730at2759"/>
<dbReference type="GO" id="GO:0008270">
    <property type="term" value="F:zinc ion binding"/>
    <property type="evidence" value="ECO:0007669"/>
    <property type="project" value="UniProtKB-KW"/>
</dbReference>
<protein>
    <recommendedName>
        <fullName evidence="4">Phospholipase A2-like central domain-containing protein</fullName>
    </recommendedName>
</protein>
<dbReference type="EMBL" id="CAJNOQ010008920">
    <property type="protein sequence ID" value="CAF1210462.1"/>
    <property type="molecule type" value="Genomic_DNA"/>
</dbReference>